<keyword evidence="2" id="KW-1133">Transmembrane helix</keyword>
<dbReference type="Proteomes" id="UP001175226">
    <property type="component" value="Unassembled WGS sequence"/>
</dbReference>
<evidence type="ECO:0000256" key="2">
    <source>
        <dbReference type="SAM" id="Phobius"/>
    </source>
</evidence>
<gene>
    <name evidence="4" type="ORF">EV421DRAFT_1946385</name>
</gene>
<evidence type="ECO:0000313" key="4">
    <source>
        <dbReference type="EMBL" id="KAK0429747.1"/>
    </source>
</evidence>
<feature type="compositionally biased region" description="Low complexity" evidence="1">
    <location>
        <begin position="78"/>
        <end position="97"/>
    </location>
</feature>
<feature type="domain" description="SMODS and SLOG-associating 2TM effector" evidence="3">
    <location>
        <begin position="239"/>
        <end position="289"/>
    </location>
</feature>
<feature type="region of interest" description="Disordered" evidence="1">
    <location>
        <begin position="77"/>
        <end position="98"/>
    </location>
</feature>
<keyword evidence="2" id="KW-0472">Membrane</keyword>
<comment type="caution">
    <text evidence="4">The sequence shown here is derived from an EMBL/GenBank/DDBJ whole genome shotgun (WGS) entry which is preliminary data.</text>
</comment>
<reference evidence="4" key="1">
    <citation type="submission" date="2023-06" db="EMBL/GenBank/DDBJ databases">
        <authorList>
            <consortium name="Lawrence Berkeley National Laboratory"/>
            <person name="Ahrendt S."/>
            <person name="Sahu N."/>
            <person name="Indic B."/>
            <person name="Wong-Bajracharya J."/>
            <person name="Merenyi Z."/>
            <person name="Ke H.-M."/>
            <person name="Monk M."/>
            <person name="Kocsube S."/>
            <person name="Drula E."/>
            <person name="Lipzen A."/>
            <person name="Balint B."/>
            <person name="Henrissat B."/>
            <person name="Andreopoulos B."/>
            <person name="Martin F.M."/>
            <person name="Harder C.B."/>
            <person name="Rigling D."/>
            <person name="Ford K.L."/>
            <person name="Foster G.D."/>
            <person name="Pangilinan J."/>
            <person name="Papanicolaou A."/>
            <person name="Barry K."/>
            <person name="LaButti K."/>
            <person name="Viragh M."/>
            <person name="Koriabine M."/>
            <person name="Yan M."/>
            <person name="Riley R."/>
            <person name="Champramary S."/>
            <person name="Plett K.L."/>
            <person name="Tsai I.J."/>
            <person name="Slot J."/>
            <person name="Sipos G."/>
            <person name="Plett J."/>
            <person name="Nagy L.G."/>
            <person name="Grigoriev I.V."/>
        </authorList>
    </citation>
    <scope>NUCLEOTIDE SEQUENCE</scope>
    <source>
        <strain evidence="4">FPL87.14</strain>
    </source>
</reference>
<evidence type="ECO:0000259" key="3">
    <source>
        <dbReference type="Pfam" id="PF18142"/>
    </source>
</evidence>
<evidence type="ECO:0000256" key="1">
    <source>
        <dbReference type="SAM" id="MobiDB-lite"/>
    </source>
</evidence>
<dbReference type="InterPro" id="IPR041622">
    <property type="entry name" value="SLATT_fungi"/>
</dbReference>
<dbReference type="NCBIfam" id="NF033635">
    <property type="entry name" value="SLATT_fungal"/>
    <property type="match status" value="1"/>
</dbReference>
<feature type="domain" description="SMODS and SLOG-associating 2TM effector" evidence="3">
    <location>
        <begin position="321"/>
        <end position="371"/>
    </location>
</feature>
<dbReference type="EMBL" id="JAUEPT010000214">
    <property type="protein sequence ID" value="KAK0429747.1"/>
    <property type="molecule type" value="Genomic_DNA"/>
</dbReference>
<feature type="transmembrane region" description="Helical" evidence="2">
    <location>
        <begin position="255"/>
        <end position="278"/>
    </location>
</feature>
<dbReference type="AlphaFoldDB" id="A0AA39IUG9"/>
<accession>A0AA39IUG9</accession>
<keyword evidence="2" id="KW-0812">Transmembrane</keyword>
<keyword evidence="5" id="KW-1185">Reference proteome</keyword>
<proteinExistence type="predicted"/>
<organism evidence="4 5">
    <name type="scientific">Armillaria borealis</name>
    <dbReference type="NCBI Taxonomy" id="47425"/>
    <lineage>
        <taxon>Eukaryota</taxon>
        <taxon>Fungi</taxon>
        <taxon>Dikarya</taxon>
        <taxon>Basidiomycota</taxon>
        <taxon>Agaricomycotina</taxon>
        <taxon>Agaricomycetes</taxon>
        <taxon>Agaricomycetidae</taxon>
        <taxon>Agaricales</taxon>
        <taxon>Marasmiineae</taxon>
        <taxon>Physalacriaceae</taxon>
        <taxon>Armillaria</taxon>
    </lineage>
</organism>
<feature type="transmembrane region" description="Helical" evidence="2">
    <location>
        <begin position="284"/>
        <end position="305"/>
    </location>
</feature>
<evidence type="ECO:0000313" key="5">
    <source>
        <dbReference type="Proteomes" id="UP001175226"/>
    </source>
</evidence>
<protein>
    <recommendedName>
        <fullName evidence="3">SMODS and SLOG-associating 2TM effector domain-containing protein</fullName>
    </recommendedName>
</protein>
<name>A0AA39IUG9_9AGAR</name>
<dbReference type="Pfam" id="PF18142">
    <property type="entry name" value="SLATT_fungal"/>
    <property type="match status" value="2"/>
</dbReference>
<sequence length="377" mass="41369">MPESHSLESAIYGGWYPVNVWLDDAGSLHKPIHPACLLSRWKKKYFFAISSAGSYTYDLYPSCRRVFLLPHKSKPLTPAAAADNKPSSSSSQPMAPSLDAKYAPTKPTCISVNVISVTTMPSAPSAISTTAPVLAAGIATVGHAFKNPTLQDHSPTSTKPSEMTAPTVPKLAASTTLTVSTQEMNNTHSSIIDSLLQIGHDRANRPLPPIPALDWIVPYESKIHVKSVEERIIPTIIAAELERKKYVEHAIMKGYTMNIAIGIQLLVGALTTAISALVTGTRDAISITIVLPILVFIILPARGYIERLQQHSSPEPEDRTKPERSLMVARDLEQFIRECKAFLVDFGSSTEDVHKREVQRLRNRFEEILGDADVEKK</sequence>